<sequence length="377" mass="38066">MQSSSELPAIASPDGTLYDPNAHPAGHRPAHARPALADTEPGIPAPVLDAAAGVRKAMLVPVVTALAIGTIFVAVYLAAFHAPSARHQPLGIAASDTVAARTELALNSAAPDAYTFHRYADADAARRAIVHDEVPAALVGDARGMRLLAAGAQGPSVVSSLATAATQAVGHPVPVRDVRPLAAGDARGLSAFYAAFGVVLAGFLFAVSSYQIAPRLPLSARAASMLVFAAASGATVALIAHSGFGALPASFLTVAVVVGLLAWATAAATGVLLRLFGPLGMPVASVLLLILGNATSGGILPATFLPAWLSPLAELLAPAAAIQALRDAAYFDNAHLTGSLLALVAWVVGCLALQYLLDRIAARRDATALSATAVLGH</sequence>
<dbReference type="RefSeq" id="WP_168525987.1">
    <property type="nucleotide sequence ID" value="NZ_JBHSKH010000057.1"/>
</dbReference>
<feature type="transmembrane region" description="Helical" evidence="2">
    <location>
        <begin position="191"/>
        <end position="213"/>
    </location>
</feature>
<feature type="transmembrane region" description="Helical" evidence="2">
    <location>
        <begin position="225"/>
        <end position="244"/>
    </location>
</feature>
<name>A0ABW3XTR5_9ACTN</name>
<keyword evidence="2" id="KW-0812">Transmembrane</keyword>
<gene>
    <name evidence="3" type="ORF">ACFQ5X_41165</name>
</gene>
<feature type="transmembrane region" description="Helical" evidence="2">
    <location>
        <begin position="58"/>
        <end position="79"/>
    </location>
</feature>
<protein>
    <submittedName>
        <fullName evidence="3">ABC transporter permease</fullName>
    </submittedName>
</protein>
<evidence type="ECO:0000256" key="1">
    <source>
        <dbReference type="SAM" id="MobiDB-lite"/>
    </source>
</evidence>
<feature type="transmembrane region" description="Helical" evidence="2">
    <location>
        <begin position="285"/>
        <end position="309"/>
    </location>
</feature>
<comment type="caution">
    <text evidence="3">The sequence shown here is derived from an EMBL/GenBank/DDBJ whole genome shotgun (WGS) entry which is preliminary data.</text>
</comment>
<keyword evidence="2" id="KW-1133">Transmembrane helix</keyword>
<accession>A0ABW3XTR5</accession>
<organism evidence="3 4">
    <name type="scientific">Streptomyces kaempferi</name>
    <dbReference type="NCBI Taxonomy" id="333725"/>
    <lineage>
        <taxon>Bacteria</taxon>
        <taxon>Bacillati</taxon>
        <taxon>Actinomycetota</taxon>
        <taxon>Actinomycetes</taxon>
        <taxon>Kitasatosporales</taxon>
        <taxon>Streptomycetaceae</taxon>
        <taxon>Streptomyces</taxon>
    </lineage>
</organism>
<dbReference type="EMBL" id="JBHTMM010000108">
    <property type="protein sequence ID" value="MFD1312191.1"/>
    <property type="molecule type" value="Genomic_DNA"/>
</dbReference>
<evidence type="ECO:0000256" key="2">
    <source>
        <dbReference type="SAM" id="Phobius"/>
    </source>
</evidence>
<feature type="region of interest" description="Disordered" evidence="1">
    <location>
        <begin position="1"/>
        <end position="38"/>
    </location>
</feature>
<feature type="transmembrane region" description="Helical" evidence="2">
    <location>
        <begin position="336"/>
        <end position="357"/>
    </location>
</feature>
<proteinExistence type="predicted"/>
<keyword evidence="4" id="KW-1185">Reference proteome</keyword>
<reference evidence="4" key="1">
    <citation type="journal article" date="2019" name="Int. J. Syst. Evol. Microbiol.">
        <title>The Global Catalogue of Microorganisms (GCM) 10K type strain sequencing project: providing services to taxonomists for standard genome sequencing and annotation.</title>
        <authorList>
            <consortium name="The Broad Institute Genomics Platform"/>
            <consortium name="The Broad Institute Genome Sequencing Center for Infectious Disease"/>
            <person name="Wu L."/>
            <person name="Ma J."/>
        </authorList>
    </citation>
    <scope>NUCLEOTIDE SEQUENCE [LARGE SCALE GENOMIC DNA]</scope>
    <source>
        <strain evidence="4">CGMCC 4.7020</strain>
    </source>
</reference>
<evidence type="ECO:0000313" key="4">
    <source>
        <dbReference type="Proteomes" id="UP001597058"/>
    </source>
</evidence>
<evidence type="ECO:0000313" key="3">
    <source>
        <dbReference type="EMBL" id="MFD1312191.1"/>
    </source>
</evidence>
<dbReference type="Proteomes" id="UP001597058">
    <property type="component" value="Unassembled WGS sequence"/>
</dbReference>
<keyword evidence="2" id="KW-0472">Membrane</keyword>
<feature type="transmembrane region" description="Helical" evidence="2">
    <location>
        <begin position="250"/>
        <end position="273"/>
    </location>
</feature>